<dbReference type="CDD" id="cd07737">
    <property type="entry name" value="YcbL-like_MBL-fold"/>
    <property type="match status" value="1"/>
</dbReference>
<reference evidence="6 7" key="1">
    <citation type="submission" date="2020-03" db="EMBL/GenBank/DDBJ databases">
        <title>Genomic Encyclopedia of Type Strains, Phase IV (KMG-IV): sequencing the most valuable type-strain genomes for metagenomic binning, comparative biology and taxonomic classification.</title>
        <authorList>
            <person name="Goeker M."/>
        </authorList>
    </citation>
    <scope>NUCLEOTIDE SEQUENCE [LARGE SCALE GENOMIC DNA]</scope>
    <source>
        <strain evidence="6 7">DSM 27651</strain>
    </source>
</reference>
<evidence type="ECO:0000313" key="7">
    <source>
        <dbReference type="Proteomes" id="UP000734218"/>
    </source>
</evidence>
<dbReference type="EMBL" id="JAATJE010000002">
    <property type="protein sequence ID" value="NJC34880.1"/>
    <property type="molecule type" value="Genomic_DNA"/>
</dbReference>
<name>A0ABX0XQC7_9SPHN</name>
<dbReference type="SUPFAM" id="SSF56281">
    <property type="entry name" value="Metallo-hydrolase/oxidoreductase"/>
    <property type="match status" value="1"/>
</dbReference>
<dbReference type="Gene3D" id="3.60.15.10">
    <property type="entry name" value="Ribonuclease Z/Hydroxyacylglutathione hydrolase-like"/>
    <property type="match status" value="1"/>
</dbReference>
<protein>
    <submittedName>
        <fullName evidence="6">Glyoxylase-like metal-dependent hydrolase (Beta-lactamase superfamily II)</fullName>
    </submittedName>
</protein>
<organism evidence="6 7">
    <name type="scientific">Sphingomonas jejuensis</name>
    <dbReference type="NCBI Taxonomy" id="904715"/>
    <lineage>
        <taxon>Bacteria</taxon>
        <taxon>Pseudomonadati</taxon>
        <taxon>Pseudomonadota</taxon>
        <taxon>Alphaproteobacteria</taxon>
        <taxon>Sphingomonadales</taxon>
        <taxon>Sphingomonadaceae</taxon>
        <taxon>Sphingomonas</taxon>
    </lineage>
</organism>
<evidence type="ECO:0000256" key="4">
    <source>
        <dbReference type="ARBA" id="ARBA00022833"/>
    </source>
</evidence>
<proteinExistence type="predicted"/>
<evidence type="ECO:0000259" key="5">
    <source>
        <dbReference type="SMART" id="SM00849"/>
    </source>
</evidence>
<keyword evidence="4" id="KW-0862">Zinc</keyword>
<dbReference type="Proteomes" id="UP000734218">
    <property type="component" value="Unassembled WGS sequence"/>
</dbReference>
<gene>
    <name evidence="6" type="ORF">GGR88_002394</name>
</gene>
<dbReference type="SMART" id="SM00849">
    <property type="entry name" value="Lactamase_B"/>
    <property type="match status" value="1"/>
</dbReference>
<evidence type="ECO:0000256" key="1">
    <source>
        <dbReference type="ARBA" id="ARBA00001947"/>
    </source>
</evidence>
<dbReference type="PANTHER" id="PTHR46233">
    <property type="entry name" value="HYDROXYACYLGLUTATHIONE HYDROLASE GLOC"/>
    <property type="match status" value="1"/>
</dbReference>
<comment type="cofactor">
    <cofactor evidence="1">
        <name>Zn(2+)</name>
        <dbReference type="ChEBI" id="CHEBI:29105"/>
    </cofactor>
</comment>
<feature type="domain" description="Metallo-beta-lactamase" evidence="5">
    <location>
        <begin position="18"/>
        <end position="198"/>
    </location>
</feature>
<evidence type="ECO:0000313" key="6">
    <source>
        <dbReference type="EMBL" id="NJC34880.1"/>
    </source>
</evidence>
<keyword evidence="2" id="KW-0479">Metal-binding</keyword>
<comment type="caution">
    <text evidence="6">The sequence shown here is derived from an EMBL/GenBank/DDBJ whole genome shotgun (WGS) entry which is preliminary data.</text>
</comment>
<evidence type="ECO:0000256" key="3">
    <source>
        <dbReference type="ARBA" id="ARBA00022801"/>
    </source>
</evidence>
<evidence type="ECO:0000256" key="2">
    <source>
        <dbReference type="ARBA" id="ARBA00022723"/>
    </source>
</evidence>
<sequence>MTTQPPLRAAIIPVTPLQQNCSLIWCTATMRAALVDPGGDRPRIREAVTQAGVSVEKILLTHGHIDHCGEAGLLAAELGVPIEGPHEADRFWIARLGEDGRAYGMPDAAPFEPNRWLKGGDSVTVGDLTLDVYFTPGHTPGHVTFHHPASALALVGDVLFAGSVGRTDFPLSDHQALIRSVTEVLWPLGDDTVFIPGHGPTSTFGHERRTNGFVADHVLAG</sequence>
<dbReference type="InterPro" id="IPR001279">
    <property type="entry name" value="Metallo-B-lactamas"/>
</dbReference>
<dbReference type="RefSeq" id="WP_167955260.1">
    <property type="nucleotide sequence ID" value="NZ_JAATJE010000002.1"/>
</dbReference>
<dbReference type="Pfam" id="PF00753">
    <property type="entry name" value="Lactamase_B"/>
    <property type="match status" value="1"/>
</dbReference>
<accession>A0ABX0XQC7</accession>
<dbReference type="PANTHER" id="PTHR46233:SF3">
    <property type="entry name" value="HYDROXYACYLGLUTATHIONE HYDROLASE GLOC"/>
    <property type="match status" value="1"/>
</dbReference>
<keyword evidence="3" id="KW-0378">Hydrolase</keyword>
<dbReference type="InterPro" id="IPR036866">
    <property type="entry name" value="RibonucZ/Hydroxyglut_hydro"/>
</dbReference>
<keyword evidence="7" id="KW-1185">Reference proteome</keyword>
<dbReference type="InterPro" id="IPR051453">
    <property type="entry name" value="MBL_Glyoxalase_II"/>
</dbReference>